<gene>
    <name evidence="2" type="ORF">BC739_002737</name>
</gene>
<dbReference type="PROSITE" id="PS50995">
    <property type="entry name" value="HTH_MARR_2"/>
    <property type="match status" value="1"/>
</dbReference>
<keyword evidence="3" id="KW-1185">Reference proteome</keyword>
<dbReference type="Proteomes" id="UP000517916">
    <property type="component" value="Unassembled WGS sequence"/>
</dbReference>
<dbReference type="Pfam" id="PF12802">
    <property type="entry name" value="MarR_2"/>
    <property type="match status" value="1"/>
</dbReference>
<feature type="domain" description="HTH marR-type" evidence="1">
    <location>
        <begin position="6"/>
        <end position="142"/>
    </location>
</feature>
<accession>A0ABR6BF87</accession>
<dbReference type="InterPro" id="IPR039422">
    <property type="entry name" value="MarR/SlyA-like"/>
</dbReference>
<sequence length="149" mass="16198">MSDATSGQLADLFLRAAKRMRHRWMRELAPLGLTPGQGRALEVLAGGADCGGPVRMAELAGRLGIVPRSATSVVDGLEEQGLAVRRPDPADRRSLLVSLTEPGRELAVRIDETRRLAAEQIFAVLLPEEREQLAVLLRRVEQDDPAVVS</sequence>
<name>A0ABR6BF87_9PSEU</name>
<evidence type="ECO:0000313" key="2">
    <source>
        <dbReference type="EMBL" id="MBA8925538.1"/>
    </source>
</evidence>
<dbReference type="Gene3D" id="1.10.10.10">
    <property type="entry name" value="Winged helix-like DNA-binding domain superfamily/Winged helix DNA-binding domain"/>
    <property type="match status" value="1"/>
</dbReference>
<dbReference type="PANTHER" id="PTHR33164:SF103">
    <property type="entry name" value="REGULATORY PROTEIN MARR"/>
    <property type="match status" value="1"/>
</dbReference>
<dbReference type="PRINTS" id="PR00598">
    <property type="entry name" value="HTHMARR"/>
</dbReference>
<dbReference type="GO" id="GO:0003677">
    <property type="term" value="F:DNA binding"/>
    <property type="evidence" value="ECO:0007669"/>
    <property type="project" value="UniProtKB-KW"/>
</dbReference>
<dbReference type="RefSeq" id="WP_025360215.1">
    <property type="nucleotide sequence ID" value="NZ_BAAABQ010000075.1"/>
</dbReference>
<comment type="caution">
    <text evidence="2">The sequence shown here is derived from an EMBL/GenBank/DDBJ whole genome shotgun (WGS) entry which is preliminary data.</text>
</comment>
<organism evidence="2 3">
    <name type="scientific">Kutzneria viridogrisea</name>
    <dbReference type="NCBI Taxonomy" id="47990"/>
    <lineage>
        <taxon>Bacteria</taxon>
        <taxon>Bacillati</taxon>
        <taxon>Actinomycetota</taxon>
        <taxon>Actinomycetes</taxon>
        <taxon>Pseudonocardiales</taxon>
        <taxon>Pseudonocardiaceae</taxon>
        <taxon>Kutzneria</taxon>
    </lineage>
</organism>
<dbReference type="SUPFAM" id="SSF46785">
    <property type="entry name" value="Winged helix' DNA-binding domain"/>
    <property type="match status" value="1"/>
</dbReference>
<keyword evidence="2" id="KW-0238">DNA-binding</keyword>
<evidence type="ECO:0000313" key="3">
    <source>
        <dbReference type="Proteomes" id="UP000517916"/>
    </source>
</evidence>
<dbReference type="PANTHER" id="PTHR33164">
    <property type="entry name" value="TRANSCRIPTIONAL REGULATOR, MARR FAMILY"/>
    <property type="match status" value="1"/>
</dbReference>
<proteinExistence type="predicted"/>
<protein>
    <submittedName>
        <fullName evidence="2">DNA-binding MarR family transcriptional regulator</fullName>
    </submittedName>
</protein>
<dbReference type="InterPro" id="IPR036388">
    <property type="entry name" value="WH-like_DNA-bd_sf"/>
</dbReference>
<reference evidence="2 3" key="1">
    <citation type="submission" date="2020-08" db="EMBL/GenBank/DDBJ databases">
        <title>Genomic Encyclopedia of Archaeal and Bacterial Type Strains, Phase II (KMG-II): from individual species to whole genera.</title>
        <authorList>
            <person name="Goeker M."/>
        </authorList>
    </citation>
    <scope>NUCLEOTIDE SEQUENCE [LARGE SCALE GENOMIC DNA]</scope>
    <source>
        <strain evidence="2 3">DSM 43850</strain>
    </source>
</reference>
<dbReference type="SMART" id="SM00347">
    <property type="entry name" value="HTH_MARR"/>
    <property type="match status" value="1"/>
</dbReference>
<evidence type="ECO:0000259" key="1">
    <source>
        <dbReference type="PROSITE" id="PS50995"/>
    </source>
</evidence>
<dbReference type="EMBL" id="JACJID010000002">
    <property type="protein sequence ID" value="MBA8925538.1"/>
    <property type="molecule type" value="Genomic_DNA"/>
</dbReference>
<dbReference type="InterPro" id="IPR036390">
    <property type="entry name" value="WH_DNA-bd_sf"/>
</dbReference>
<dbReference type="InterPro" id="IPR000835">
    <property type="entry name" value="HTH_MarR-typ"/>
</dbReference>